<evidence type="ECO:0000259" key="2">
    <source>
        <dbReference type="Pfam" id="PF00248"/>
    </source>
</evidence>
<dbReference type="PROSITE" id="PS00062">
    <property type="entry name" value="ALDOKETO_REDUCTASE_2"/>
    <property type="match status" value="1"/>
</dbReference>
<dbReference type="PROSITE" id="PS00798">
    <property type="entry name" value="ALDOKETO_REDUCTASE_1"/>
    <property type="match status" value="1"/>
</dbReference>
<feature type="compositionally biased region" description="Polar residues" evidence="1">
    <location>
        <begin position="262"/>
        <end position="290"/>
    </location>
</feature>
<evidence type="ECO:0000313" key="4">
    <source>
        <dbReference type="Proteomes" id="UP000092993"/>
    </source>
</evidence>
<protein>
    <submittedName>
        <fullName evidence="3">Prostaglandin F synthase</fullName>
    </submittedName>
</protein>
<dbReference type="PRINTS" id="PR00069">
    <property type="entry name" value="ALDKETRDTASE"/>
</dbReference>
<dbReference type="Proteomes" id="UP000092993">
    <property type="component" value="Unassembled WGS sequence"/>
</dbReference>
<dbReference type="OrthoDB" id="416253at2759"/>
<dbReference type="OMA" id="GQHIPVA"/>
<dbReference type="InterPro" id="IPR020471">
    <property type="entry name" value="AKR"/>
</dbReference>
<gene>
    <name evidence="3" type="primary">PGFS</name>
    <name evidence="3" type="ORF">A0H81_12915</name>
</gene>
<feature type="region of interest" description="Disordered" evidence="1">
    <location>
        <begin position="236"/>
        <end position="290"/>
    </location>
</feature>
<proteinExistence type="predicted"/>
<dbReference type="InterPro" id="IPR036812">
    <property type="entry name" value="NAD(P)_OxRdtase_dom_sf"/>
</dbReference>
<keyword evidence="4" id="KW-1185">Reference proteome</keyword>
<comment type="caution">
    <text evidence="3">The sequence shown here is derived from an EMBL/GenBank/DDBJ whole genome shotgun (WGS) entry which is preliminary data.</text>
</comment>
<dbReference type="Gene3D" id="3.20.20.100">
    <property type="entry name" value="NADP-dependent oxidoreductase domain"/>
    <property type="match status" value="1"/>
</dbReference>
<feature type="domain" description="NADP-dependent oxidoreductase" evidence="2">
    <location>
        <begin position="66"/>
        <end position="204"/>
    </location>
</feature>
<feature type="compositionally biased region" description="Low complexity" evidence="1">
    <location>
        <begin position="240"/>
        <end position="249"/>
    </location>
</feature>
<evidence type="ECO:0000313" key="3">
    <source>
        <dbReference type="EMBL" id="OBZ67252.1"/>
    </source>
</evidence>
<accession>A0A1C7LRD1</accession>
<organism evidence="3 4">
    <name type="scientific">Grifola frondosa</name>
    <name type="common">Maitake</name>
    <name type="synonym">Polyporus frondosus</name>
    <dbReference type="NCBI Taxonomy" id="5627"/>
    <lineage>
        <taxon>Eukaryota</taxon>
        <taxon>Fungi</taxon>
        <taxon>Dikarya</taxon>
        <taxon>Basidiomycota</taxon>
        <taxon>Agaricomycotina</taxon>
        <taxon>Agaricomycetes</taxon>
        <taxon>Polyporales</taxon>
        <taxon>Grifolaceae</taxon>
        <taxon>Grifola</taxon>
    </lineage>
</organism>
<dbReference type="InterPro" id="IPR023210">
    <property type="entry name" value="NADP_OxRdtase_dom"/>
</dbReference>
<dbReference type="EMBL" id="LUGG01000025">
    <property type="protein sequence ID" value="OBZ67252.1"/>
    <property type="molecule type" value="Genomic_DNA"/>
</dbReference>
<reference evidence="3 4" key="1">
    <citation type="submission" date="2016-03" db="EMBL/GenBank/DDBJ databases">
        <title>Whole genome sequencing of Grifola frondosa 9006-11.</title>
        <authorList>
            <person name="Min B."/>
            <person name="Park H."/>
            <person name="Kim J.-G."/>
            <person name="Cho H."/>
            <person name="Oh Y.-L."/>
            <person name="Kong W.-S."/>
            <person name="Choi I.-G."/>
        </authorList>
    </citation>
    <scope>NUCLEOTIDE SEQUENCE [LARGE SCALE GENOMIC DNA]</scope>
    <source>
        <strain evidence="3 4">9006-11</strain>
    </source>
</reference>
<dbReference type="PANTHER" id="PTHR43827:SF13">
    <property type="entry name" value="ALDO_KETO REDUCTASE FAMILY PROTEIN"/>
    <property type="match status" value="1"/>
</dbReference>
<dbReference type="InterPro" id="IPR018170">
    <property type="entry name" value="Aldo/ket_reductase_CS"/>
</dbReference>
<evidence type="ECO:0000256" key="1">
    <source>
        <dbReference type="SAM" id="MobiDB-lite"/>
    </source>
</evidence>
<dbReference type="PANTHER" id="PTHR43827">
    <property type="entry name" value="2,5-DIKETO-D-GLUCONIC ACID REDUCTASE"/>
    <property type="match status" value="1"/>
</dbReference>
<dbReference type="AlphaFoldDB" id="A0A1C7LRD1"/>
<dbReference type="Pfam" id="PF00248">
    <property type="entry name" value="Aldo_ket_red"/>
    <property type="match status" value="1"/>
</dbReference>
<sequence>MPVSLLAPSAWMIDRSLACIAARNICCTICAPLLHGGSQILEHDLGCAEHQVPIPLSSGYDMPVLGFGVAYAYDQPTVDPRTVTKPSVLEALRAGYRLIDTAPSYENEEEVGEAIRESGLGRGRIFVTVLCVASKIDSSVHGYASAHATVEASLRKLGLDYIDLYLIHDAGSGSERRSETYRALLEAKEQGKIRSVGVSNYGIELHPFCQQRPVVAYCRAHGIAIQAYCPIVRGKMDHPSSSTSQQSTRKTARRSSCGGPFSTDSSHYQSPRSARASAQTPSYSTSRSRI</sequence>
<dbReference type="SUPFAM" id="SSF51430">
    <property type="entry name" value="NAD(P)-linked oxidoreductase"/>
    <property type="match status" value="1"/>
</dbReference>
<dbReference type="GO" id="GO:0016491">
    <property type="term" value="F:oxidoreductase activity"/>
    <property type="evidence" value="ECO:0007669"/>
    <property type="project" value="InterPro"/>
</dbReference>
<dbReference type="CDD" id="cd19071">
    <property type="entry name" value="AKR_AKR1-5-like"/>
    <property type="match status" value="1"/>
</dbReference>
<dbReference type="STRING" id="5627.A0A1C7LRD1"/>
<name>A0A1C7LRD1_GRIFR</name>